<dbReference type="InterPro" id="IPR026414">
    <property type="entry name" value="ExosoTase_F-assoc_memb"/>
</dbReference>
<keyword evidence="1" id="KW-0472">Membrane</keyword>
<organism evidence="2 3">
    <name type="scientific">Mesonia algae</name>
    <dbReference type="NCBI Taxonomy" id="213248"/>
    <lineage>
        <taxon>Bacteria</taxon>
        <taxon>Pseudomonadati</taxon>
        <taxon>Bacteroidota</taxon>
        <taxon>Flavobacteriia</taxon>
        <taxon>Flavobacteriales</taxon>
        <taxon>Flavobacteriaceae</taxon>
        <taxon>Mesonia</taxon>
    </lineage>
</organism>
<sequence>MKIIKWVLGIGCLILLVSVRLFEEVLFHDPLVDFFRSNFTQAEPPVLEKWKLMSLTSARFFINTLLSLIILYLAFSKKSILKFSGLFYAGSFIILIGLFYYLLSPLKAENYMFLFYVRRFLIQPLFLILLLPAFYYQQNIKKTDL</sequence>
<gene>
    <name evidence="2" type="ORF">LX95_00014</name>
</gene>
<comment type="caution">
    <text evidence="2">The sequence shown here is derived from an EMBL/GenBank/DDBJ whole genome shotgun (WGS) entry which is preliminary data.</text>
</comment>
<dbReference type="NCBIfam" id="TIGR04127">
    <property type="entry name" value="flavo_near_exo"/>
    <property type="match status" value="1"/>
</dbReference>
<dbReference type="RefSeq" id="WP_111539390.1">
    <property type="nucleotide sequence ID" value="NZ_QKYV01000001.1"/>
</dbReference>
<evidence type="ECO:0000256" key="1">
    <source>
        <dbReference type="SAM" id="Phobius"/>
    </source>
</evidence>
<dbReference type="Proteomes" id="UP000249542">
    <property type="component" value="Unassembled WGS sequence"/>
</dbReference>
<proteinExistence type="predicted"/>
<keyword evidence="3" id="KW-1185">Reference proteome</keyword>
<evidence type="ECO:0000313" key="2">
    <source>
        <dbReference type="EMBL" id="PZW43693.1"/>
    </source>
</evidence>
<name>A0A2W7IYE5_9FLAO</name>
<feature type="transmembrane region" description="Helical" evidence="1">
    <location>
        <begin position="86"/>
        <end position="103"/>
    </location>
</feature>
<dbReference type="EMBL" id="QKYV01000001">
    <property type="protein sequence ID" value="PZW43693.1"/>
    <property type="molecule type" value="Genomic_DNA"/>
</dbReference>
<protein>
    <submittedName>
        <fullName evidence="2">Exosortase F-associated protein</fullName>
    </submittedName>
</protein>
<feature type="transmembrane region" description="Helical" evidence="1">
    <location>
        <begin position="52"/>
        <end position="74"/>
    </location>
</feature>
<feature type="transmembrane region" description="Helical" evidence="1">
    <location>
        <begin position="115"/>
        <end position="136"/>
    </location>
</feature>
<reference evidence="2 3" key="1">
    <citation type="submission" date="2018-06" db="EMBL/GenBank/DDBJ databases">
        <title>Genomic Encyclopedia of Archaeal and Bacterial Type Strains, Phase II (KMG-II): from individual species to whole genera.</title>
        <authorList>
            <person name="Goeker M."/>
        </authorList>
    </citation>
    <scope>NUCLEOTIDE SEQUENCE [LARGE SCALE GENOMIC DNA]</scope>
    <source>
        <strain evidence="2 3">DSM 15361</strain>
    </source>
</reference>
<accession>A0A2W7IYE5</accession>
<evidence type="ECO:0000313" key="3">
    <source>
        <dbReference type="Proteomes" id="UP000249542"/>
    </source>
</evidence>
<keyword evidence="1" id="KW-1133">Transmembrane helix</keyword>
<dbReference type="AlphaFoldDB" id="A0A2W7IYE5"/>
<keyword evidence="1" id="KW-0812">Transmembrane</keyword>